<dbReference type="InterPro" id="IPR012337">
    <property type="entry name" value="RNaseH-like_sf"/>
</dbReference>
<dbReference type="SUPFAM" id="SSF53098">
    <property type="entry name" value="Ribonuclease H-like"/>
    <property type="match status" value="1"/>
</dbReference>
<feature type="compositionally biased region" description="Acidic residues" evidence="4">
    <location>
        <begin position="200"/>
        <end position="209"/>
    </location>
</feature>
<dbReference type="Pfam" id="PF02892">
    <property type="entry name" value="zf-BED"/>
    <property type="match status" value="1"/>
</dbReference>
<evidence type="ECO:0000313" key="8">
    <source>
        <dbReference type="Proteomes" id="UP000694701"/>
    </source>
</evidence>
<feature type="region of interest" description="Disordered" evidence="4">
    <location>
        <begin position="195"/>
        <end position="215"/>
    </location>
</feature>
<evidence type="ECO:0000313" key="7">
    <source>
        <dbReference type="Ensembl" id="ENSCCRP00020015064.1"/>
    </source>
</evidence>
<evidence type="ECO:0000256" key="4">
    <source>
        <dbReference type="SAM" id="MobiDB-lite"/>
    </source>
</evidence>
<evidence type="ECO:0000256" key="2">
    <source>
        <dbReference type="ARBA" id="ARBA00022771"/>
    </source>
</evidence>
<keyword evidence="2" id="KW-0863">Zinc-finger</keyword>
<dbReference type="Proteomes" id="UP000694701">
    <property type="component" value="Unplaced"/>
</dbReference>
<keyword evidence="5" id="KW-0732">Signal</keyword>
<dbReference type="PANTHER" id="PTHR47501">
    <property type="entry name" value="TRANSPOSASE-RELATED"/>
    <property type="match status" value="1"/>
</dbReference>
<feature type="chain" id="PRO_5034911648" description="BED-type domain-containing protein" evidence="5">
    <location>
        <begin position="23"/>
        <end position="523"/>
    </location>
</feature>
<sequence length="523" mass="58741">MCKLKCVLFHLVNCLCINSVHLNRSTTQRCAFSRWKYSHYFEFVSAKDDNIKVRCTLCAGGDKVLSSYKNTTSNLKKHLESQHCTVKLIEQVTPGDEKQRAGGPRPPKQQKLDFVAKPVSGGELKKLVRQFVVEEMLPLNTVDSPSFHAIINKIPTTVNAAVPHRTAFSSYMEEEYAVMERNLKAALNKVDFVSTTPVTESDDETEEGESTPTNDDVTFLDMSEILSAVDESECQLSLPPHHRCASHTINLISTNDVDRYLTSNAESKAVYRSSTAKCSALWTKSSRSTLASETVEEISKRKLLVPTSTRWNSFFDAVKRVAEIPMCELNTLCTKLGVKCFKEKEYQFLHEYCTAMKPLTAALDILQGDCPYGTLLPTLEVLMQKTLDVKDALSSMTAIQTHFAGVLDDKDALLAAVSCPKFKLGWLPASVPTTSACQGEMDFFTFEAEPEETYSAENEVMDYLRSAYHLQILHQFSNIKNIFLKYNTPTPSSAPVERLLVWEVWCSLLEEIDFLTKGLRSFC</sequence>
<evidence type="ECO:0000256" key="5">
    <source>
        <dbReference type="SAM" id="SignalP"/>
    </source>
</evidence>
<reference evidence="7" key="1">
    <citation type="submission" date="2025-08" db="UniProtKB">
        <authorList>
            <consortium name="Ensembl"/>
        </authorList>
    </citation>
    <scope>IDENTIFICATION</scope>
</reference>
<proteinExistence type="predicted"/>
<evidence type="ECO:0000256" key="3">
    <source>
        <dbReference type="ARBA" id="ARBA00022833"/>
    </source>
</evidence>
<feature type="signal peptide" evidence="5">
    <location>
        <begin position="1"/>
        <end position="22"/>
    </location>
</feature>
<dbReference type="InterPro" id="IPR003656">
    <property type="entry name" value="Znf_BED"/>
</dbReference>
<keyword evidence="1" id="KW-0479">Metal-binding</keyword>
<protein>
    <recommendedName>
        <fullName evidence="6">BED-type domain-containing protein</fullName>
    </recommendedName>
</protein>
<evidence type="ECO:0000259" key="6">
    <source>
        <dbReference type="Pfam" id="PF02892"/>
    </source>
</evidence>
<dbReference type="GO" id="GO:0003677">
    <property type="term" value="F:DNA binding"/>
    <property type="evidence" value="ECO:0007669"/>
    <property type="project" value="InterPro"/>
</dbReference>
<dbReference type="Ensembl" id="ENSCCRT00020016570.1">
    <property type="protein sequence ID" value="ENSCCRP00020015064.1"/>
    <property type="gene ID" value="ENSCCRG00020007305.1"/>
</dbReference>
<organism evidence="7 8">
    <name type="scientific">Cyprinus carpio</name>
    <name type="common">Common carp</name>
    <dbReference type="NCBI Taxonomy" id="7962"/>
    <lineage>
        <taxon>Eukaryota</taxon>
        <taxon>Metazoa</taxon>
        <taxon>Chordata</taxon>
        <taxon>Craniata</taxon>
        <taxon>Vertebrata</taxon>
        <taxon>Euteleostomi</taxon>
        <taxon>Actinopterygii</taxon>
        <taxon>Neopterygii</taxon>
        <taxon>Teleostei</taxon>
        <taxon>Ostariophysi</taxon>
        <taxon>Cypriniformes</taxon>
        <taxon>Cyprinidae</taxon>
        <taxon>Cyprininae</taxon>
        <taxon>Cyprinus</taxon>
    </lineage>
</organism>
<keyword evidence="3" id="KW-0862">Zinc</keyword>
<dbReference type="AlphaFoldDB" id="A0A8C2CQ11"/>
<accession>A0A8C2CQ11</accession>
<dbReference type="PANTHER" id="PTHR47501:SF7">
    <property type="entry name" value="TRANSPOSASE"/>
    <property type="match status" value="1"/>
</dbReference>
<name>A0A8C2CQ11_CYPCA</name>
<dbReference type="GO" id="GO:0008270">
    <property type="term" value="F:zinc ion binding"/>
    <property type="evidence" value="ECO:0007669"/>
    <property type="project" value="UniProtKB-KW"/>
</dbReference>
<evidence type="ECO:0000256" key="1">
    <source>
        <dbReference type="ARBA" id="ARBA00022723"/>
    </source>
</evidence>
<feature type="domain" description="BED-type" evidence="6">
    <location>
        <begin position="39"/>
        <end position="83"/>
    </location>
</feature>